<comment type="caution">
    <text evidence="1">The sequence shown here is derived from an EMBL/GenBank/DDBJ whole genome shotgun (WGS) entry which is preliminary data.</text>
</comment>
<reference evidence="1 2" key="1">
    <citation type="submission" date="2024-01" db="EMBL/GenBank/DDBJ databases">
        <title>Characterization of Pseudomonas viridiflava in Georgia, USA.</title>
        <authorList>
            <person name="Zhao M."/>
            <person name="Dutta B."/>
        </authorList>
    </citation>
    <scope>NUCLEOTIDE SEQUENCE [LARGE SCALE GENOMIC DNA]</scope>
    <source>
        <strain evidence="1 2">21GA0539</strain>
    </source>
</reference>
<accession>A0ABU7NEL7</accession>
<keyword evidence="2" id="KW-1185">Reference proteome</keyword>
<gene>
    <name evidence="1" type="ORF">V2I87_25045</name>
</gene>
<dbReference type="EMBL" id="JAZEIP010000071">
    <property type="protein sequence ID" value="MEE4043372.1"/>
    <property type="molecule type" value="Genomic_DNA"/>
</dbReference>
<name>A0ABU7NEL7_PSEVI</name>
<evidence type="ECO:0000313" key="2">
    <source>
        <dbReference type="Proteomes" id="UP001343600"/>
    </source>
</evidence>
<proteinExistence type="predicted"/>
<protein>
    <submittedName>
        <fullName evidence="1">Uncharacterized protein</fullName>
    </submittedName>
</protein>
<dbReference type="Proteomes" id="UP001343600">
    <property type="component" value="Unassembled WGS sequence"/>
</dbReference>
<sequence>MKKLLGRLKEDSESRFGFGNAVADFVQTESQPLSDELLIPWAVIKLGSWLCVSQA</sequence>
<dbReference type="RefSeq" id="WP_155400977.1">
    <property type="nucleotide sequence ID" value="NZ_CP077721.1"/>
</dbReference>
<evidence type="ECO:0000313" key="1">
    <source>
        <dbReference type="EMBL" id="MEE4043372.1"/>
    </source>
</evidence>
<organism evidence="1 2">
    <name type="scientific">Pseudomonas viridiflava</name>
    <name type="common">Phytomonas viridiflava</name>
    <dbReference type="NCBI Taxonomy" id="33069"/>
    <lineage>
        <taxon>Bacteria</taxon>
        <taxon>Pseudomonadati</taxon>
        <taxon>Pseudomonadota</taxon>
        <taxon>Gammaproteobacteria</taxon>
        <taxon>Pseudomonadales</taxon>
        <taxon>Pseudomonadaceae</taxon>
        <taxon>Pseudomonas</taxon>
    </lineage>
</organism>